<comment type="caution">
    <text evidence="2">The sequence shown here is derived from an EMBL/GenBank/DDBJ whole genome shotgun (WGS) entry which is preliminary data.</text>
</comment>
<sequence>MAARYDWEAIEAEYRTGRFSLRQLADRHGPTEAAIRKRAKGDAKRPPWKKDLTDAVRKRTREKITREALPPEAREALNDDDDAIVEHAANENTAVVHGHRKLLGRWRSIAERYAETLESQLATGKIDVQVKSGDVVPIDVPLDYVGKAMANGTAALEKVVKLERQNYGLDLEGEEAPPEREMTDDELDARIRRLQESDG</sequence>
<evidence type="ECO:0000313" key="3">
    <source>
        <dbReference type="Proteomes" id="UP000294489"/>
    </source>
</evidence>
<feature type="region of interest" description="Disordered" evidence="1">
    <location>
        <begin position="27"/>
        <end position="66"/>
    </location>
</feature>
<organism evidence="2 3">
    <name type="scientific">Modicisalibacter xianhensis</name>
    <dbReference type="NCBI Taxonomy" id="442341"/>
    <lineage>
        <taxon>Bacteria</taxon>
        <taxon>Pseudomonadati</taxon>
        <taxon>Pseudomonadota</taxon>
        <taxon>Gammaproteobacteria</taxon>
        <taxon>Oceanospirillales</taxon>
        <taxon>Halomonadaceae</taxon>
        <taxon>Modicisalibacter</taxon>
    </lineage>
</organism>
<evidence type="ECO:0000313" key="2">
    <source>
        <dbReference type="EMBL" id="TDX29110.1"/>
    </source>
</evidence>
<dbReference type="OrthoDB" id="8641910at2"/>
<accession>A0A4R8FY94</accession>
<protein>
    <recommendedName>
        <fullName evidence="4">Phage terminase small subunit</fullName>
    </recommendedName>
</protein>
<reference evidence="2 3" key="1">
    <citation type="submission" date="2019-03" db="EMBL/GenBank/DDBJ databases">
        <title>Freshwater and sediment microbial communities from various areas in North America, analyzing microbe dynamics in response to fracking.</title>
        <authorList>
            <person name="Lamendella R."/>
        </authorList>
    </citation>
    <scope>NUCLEOTIDE SEQUENCE [LARGE SCALE GENOMIC DNA]</scope>
    <source>
        <strain evidence="2 3">6_TX</strain>
    </source>
</reference>
<dbReference type="RefSeq" id="WP_134017952.1">
    <property type="nucleotide sequence ID" value="NZ_SOEC01000008.1"/>
</dbReference>
<evidence type="ECO:0000256" key="1">
    <source>
        <dbReference type="SAM" id="MobiDB-lite"/>
    </source>
</evidence>
<dbReference type="Proteomes" id="UP000294489">
    <property type="component" value="Unassembled WGS sequence"/>
</dbReference>
<name>A0A4R8FY94_9GAMM</name>
<proteinExistence type="predicted"/>
<gene>
    <name evidence="2" type="ORF">DFO67_108154</name>
</gene>
<evidence type="ECO:0008006" key="4">
    <source>
        <dbReference type="Google" id="ProtNLM"/>
    </source>
</evidence>
<dbReference type="AlphaFoldDB" id="A0A4R8FY94"/>
<feature type="compositionally biased region" description="Basic and acidic residues" evidence="1">
    <location>
        <begin position="40"/>
        <end position="66"/>
    </location>
</feature>
<dbReference type="EMBL" id="SOEC01000008">
    <property type="protein sequence ID" value="TDX29110.1"/>
    <property type="molecule type" value="Genomic_DNA"/>
</dbReference>